<dbReference type="Pfam" id="PF04326">
    <property type="entry name" value="SLFN_AlbA_2"/>
    <property type="match status" value="1"/>
</dbReference>
<dbReference type="InterPro" id="IPR007421">
    <property type="entry name" value="Schlafen_AlbA_2_dom"/>
</dbReference>
<evidence type="ECO:0000313" key="2">
    <source>
        <dbReference type="EMBL" id="VYU09931.1"/>
    </source>
</evidence>
<gene>
    <name evidence="2" type="ORF">CTLFYP3_01470</name>
</gene>
<name>A0A6N3C657_9CLOT</name>
<dbReference type="AlphaFoldDB" id="A0A6N3C657"/>
<sequence length="387" mass="44411">MDSKRLLSLIKKEEGTKLDFKLRLSLEYESSKKELAKDVCAIANSRGGRGYIVIGVEDKTRRIVGLREEDLIREEQIQQILSSRCEPPIPIAVDTCIIDNKKLCVITIYSGEQKPYQTRENGAFYIRRGSTTDTMRKQELIEAFEENLDLFMETAMIAKSDISYLNTEILESYFDNKGIELNDENKEFLLESSRIAIKEKESLKMSCTLGGLLVFSSFNSLWLPHNMIRIVNKVNKNKKEIIIIQGSIIEMVDKAKEEISHIIPKDYPISAILEAINNAVLYRDYLAYNKNIEVVIADKNISIFSPGSLINSNVNKESNRKKRNMWLYEKLITLDKDNKRFLNNGGGFYRMKNSFKSIGKVKMINSIKEDYFKVVFPGISAFKSSEN</sequence>
<feature type="domain" description="Schlafen AlbA-2" evidence="1">
    <location>
        <begin position="14"/>
        <end position="135"/>
    </location>
</feature>
<accession>A0A6N3C657</accession>
<dbReference type="Gene3D" id="3.30.565.60">
    <property type="match status" value="1"/>
</dbReference>
<evidence type="ECO:0000259" key="1">
    <source>
        <dbReference type="Pfam" id="PF04326"/>
    </source>
</evidence>
<dbReference type="Gene3D" id="3.30.950.30">
    <property type="entry name" value="Schlafen, AAA domain"/>
    <property type="match status" value="1"/>
</dbReference>
<dbReference type="PANTHER" id="PTHR30595:SF6">
    <property type="entry name" value="SCHLAFEN ALBA-2 DOMAIN-CONTAINING PROTEIN"/>
    <property type="match status" value="1"/>
</dbReference>
<proteinExistence type="predicted"/>
<reference evidence="2" key="1">
    <citation type="submission" date="2019-11" db="EMBL/GenBank/DDBJ databases">
        <authorList>
            <person name="Feng L."/>
        </authorList>
    </citation>
    <scope>NUCLEOTIDE SEQUENCE</scope>
    <source>
        <strain evidence="2">CTertiumLFYP3</strain>
    </source>
</reference>
<dbReference type="InterPro" id="IPR038475">
    <property type="entry name" value="RecG_C_sf"/>
</dbReference>
<dbReference type="EMBL" id="CACRTO010000014">
    <property type="protein sequence ID" value="VYU09931.1"/>
    <property type="molecule type" value="Genomic_DNA"/>
</dbReference>
<dbReference type="RefSeq" id="WP_156625977.1">
    <property type="nucleotide sequence ID" value="NZ_CACRTO010000014.1"/>
</dbReference>
<organism evidence="2">
    <name type="scientific">Clostridium tertium</name>
    <dbReference type="NCBI Taxonomy" id="1559"/>
    <lineage>
        <taxon>Bacteria</taxon>
        <taxon>Bacillati</taxon>
        <taxon>Bacillota</taxon>
        <taxon>Clostridia</taxon>
        <taxon>Eubacteriales</taxon>
        <taxon>Clostridiaceae</taxon>
        <taxon>Clostridium</taxon>
    </lineage>
</organism>
<dbReference type="InterPro" id="IPR038461">
    <property type="entry name" value="Schlafen_AlbA_2_dom_sf"/>
</dbReference>
<protein>
    <submittedName>
        <fullName evidence="2">Divergent AAA domain protein</fullName>
    </submittedName>
</protein>
<dbReference type="PANTHER" id="PTHR30595">
    <property type="entry name" value="GLPR-RELATED TRANSCRIPTIONAL REPRESSOR"/>
    <property type="match status" value="1"/>
</dbReference>